<feature type="compositionally biased region" description="Basic and acidic residues" evidence="1">
    <location>
        <begin position="9"/>
        <end position="19"/>
    </location>
</feature>
<evidence type="ECO:0000313" key="2">
    <source>
        <dbReference type="EMBL" id="CAH1405851.1"/>
    </source>
</evidence>
<dbReference type="EMBL" id="OV725082">
    <property type="protein sequence ID" value="CAH1405851.1"/>
    <property type="molecule type" value="Genomic_DNA"/>
</dbReference>
<gene>
    <name evidence="2" type="ORF">NEZAVI_LOCUS13933</name>
</gene>
<protein>
    <submittedName>
        <fullName evidence="2">Uncharacterized protein</fullName>
    </submittedName>
</protein>
<sequence length="115" mass="12840">MQMRKIPRTKSEVGQDRIRTCGGWLRPPSGQGITTVGTPSRFMPVFIEPPLTMRNTESDDRGSFSTGGSEGERDTKLKYVNTFTLHGLFFPPLKDTHTFPPPPREVFFPSLLNGG</sequence>
<name>A0A9P0MW62_NEZVI</name>
<proteinExistence type="predicted"/>
<feature type="region of interest" description="Disordered" evidence="1">
    <location>
        <begin position="1"/>
        <end position="75"/>
    </location>
</feature>
<organism evidence="2 3">
    <name type="scientific">Nezara viridula</name>
    <name type="common">Southern green stink bug</name>
    <name type="synonym">Cimex viridulus</name>
    <dbReference type="NCBI Taxonomy" id="85310"/>
    <lineage>
        <taxon>Eukaryota</taxon>
        <taxon>Metazoa</taxon>
        <taxon>Ecdysozoa</taxon>
        <taxon>Arthropoda</taxon>
        <taxon>Hexapoda</taxon>
        <taxon>Insecta</taxon>
        <taxon>Pterygota</taxon>
        <taxon>Neoptera</taxon>
        <taxon>Paraneoptera</taxon>
        <taxon>Hemiptera</taxon>
        <taxon>Heteroptera</taxon>
        <taxon>Panheteroptera</taxon>
        <taxon>Pentatomomorpha</taxon>
        <taxon>Pentatomoidea</taxon>
        <taxon>Pentatomidae</taxon>
        <taxon>Pentatominae</taxon>
        <taxon>Nezara</taxon>
    </lineage>
</organism>
<reference evidence="2" key="1">
    <citation type="submission" date="2022-01" db="EMBL/GenBank/DDBJ databases">
        <authorList>
            <person name="King R."/>
        </authorList>
    </citation>
    <scope>NUCLEOTIDE SEQUENCE</scope>
</reference>
<dbReference type="Proteomes" id="UP001152798">
    <property type="component" value="Chromosome 6"/>
</dbReference>
<evidence type="ECO:0000313" key="3">
    <source>
        <dbReference type="Proteomes" id="UP001152798"/>
    </source>
</evidence>
<evidence type="ECO:0000256" key="1">
    <source>
        <dbReference type="SAM" id="MobiDB-lite"/>
    </source>
</evidence>
<keyword evidence="3" id="KW-1185">Reference proteome</keyword>
<dbReference type="AlphaFoldDB" id="A0A9P0MW62"/>
<accession>A0A9P0MW62</accession>